<evidence type="ECO:0000259" key="1">
    <source>
        <dbReference type="Pfam" id="PF01145"/>
    </source>
</evidence>
<comment type="caution">
    <text evidence="2">The sequence shown here is derived from an EMBL/GenBank/DDBJ whole genome shotgun (WGS) entry which is preliminary data.</text>
</comment>
<dbReference type="EMBL" id="MFUH01000013">
    <property type="protein sequence ID" value="OGI82061.1"/>
    <property type="molecule type" value="Genomic_DNA"/>
</dbReference>
<dbReference type="Proteomes" id="UP000179880">
    <property type="component" value="Unassembled WGS sequence"/>
</dbReference>
<feature type="domain" description="Band 7" evidence="1">
    <location>
        <begin position="25"/>
        <end position="223"/>
    </location>
</feature>
<dbReference type="Pfam" id="PF01145">
    <property type="entry name" value="Band_7"/>
    <property type="match status" value="1"/>
</dbReference>
<dbReference type="PANTHER" id="PTHR42911:SF1">
    <property type="entry name" value="MODULATOR OF FTSH PROTEASE HFLC"/>
    <property type="match status" value="1"/>
</dbReference>
<accession>A0A1F6WJH7</accession>
<proteinExistence type="predicted"/>
<name>A0A1F6WJH7_9BACT</name>
<dbReference type="InterPro" id="IPR001107">
    <property type="entry name" value="Band_7"/>
</dbReference>
<organism evidence="2 3">
    <name type="scientific">Candidatus Nomurabacteria bacterium RIFCSPHIGHO2_02_FULL_42_24</name>
    <dbReference type="NCBI Taxonomy" id="1801757"/>
    <lineage>
        <taxon>Bacteria</taxon>
        <taxon>Candidatus Nomuraibacteriota</taxon>
    </lineage>
</organism>
<dbReference type="InterPro" id="IPR000163">
    <property type="entry name" value="Prohibitin"/>
</dbReference>
<reference evidence="2 3" key="1">
    <citation type="journal article" date="2016" name="Nat. Commun.">
        <title>Thousands of microbial genomes shed light on interconnected biogeochemical processes in an aquifer system.</title>
        <authorList>
            <person name="Anantharaman K."/>
            <person name="Brown C.T."/>
            <person name="Hug L.A."/>
            <person name="Sharon I."/>
            <person name="Castelle C.J."/>
            <person name="Probst A.J."/>
            <person name="Thomas B.C."/>
            <person name="Singh A."/>
            <person name="Wilkins M.J."/>
            <person name="Karaoz U."/>
            <person name="Brodie E.L."/>
            <person name="Williams K.H."/>
            <person name="Hubbard S.S."/>
            <person name="Banfield J.F."/>
        </authorList>
    </citation>
    <scope>NUCLEOTIDE SEQUENCE [LARGE SCALE GENOMIC DNA]</scope>
</reference>
<dbReference type="Gene3D" id="3.30.479.30">
    <property type="entry name" value="Band 7 domain"/>
    <property type="match status" value="1"/>
</dbReference>
<dbReference type="PROSITE" id="PS51257">
    <property type="entry name" value="PROKAR_LIPOPROTEIN"/>
    <property type="match status" value="1"/>
</dbReference>
<dbReference type="CDD" id="cd03401">
    <property type="entry name" value="SPFH_prohibitin"/>
    <property type="match status" value="1"/>
</dbReference>
<dbReference type="SUPFAM" id="SSF117892">
    <property type="entry name" value="Band 7/SPFH domain"/>
    <property type="match status" value="1"/>
</dbReference>
<evidence type="ECO:0000313" key="3">
    <source>
        <dbReference type="Proteomes" id="UP000179880"/>
    </source>
</evidence>
<dbReference type="PANTHER" id="PTHR42911">
    <property type="entry name" value="MODULATOR OF FTSH PROTEASE HFLC"/>
    <property type="match status" value="1"/>
</dbReference>
<protein>
    <recommendedName>
        <fullName evidence="1">Band 7 domain-containing protein</fullName>
    </recommendedName>
</protein>
<gene>
    <name evidence="2" type="ORF">A3B93_02485</name>
</gene>
<dbReference type="AlphaFoldDB" id="A0A1F6WJH7"/>
<sequence length="295" mass="33189">MTKITNLPTILLLAVLFPILSACTRVGPGHVGIKINYAGTYRGVEDVPIKTGWVWYNPLSQQVFEYPTFVQTAVWTHNKDEGSPLNEEVSFNTKEGLIVTGDISLSYSLIRDLVPMFYIKFRSDDLGLFTHGYLRNVARDQFNEVAGRYSVEEIYGPKKEQFLREVIERLNKLMGDVGVYLEQFGFIGAPRPPKIVIDAINAKITATQLAMQSENELRRTEAEAKKVIAKAYGEAESNRILSQSINQQLIAWRQLQITEQAIAKWNGQRPMVEGGESGLLLQIPMPQAAKQEAKK</sequence>
<evidence type="ECO:0000313" key="2">
    <source>
        <dbReference type="EMBL" id="OGI82061.1"/>
    </source>
</evidence>
<dbReference type="GO" id="GO:0016020">
    <property type="term" value="C:membrane"/>
    <property type="evidence" value="ECO:0007669"/>
    <property type="project" value="InterPro"/>
</dbReference>
<dbReference type="InterPro" id="IPR036013">
    <property type="entry name" value="Band_7/SPFH_dom_sf"/>
</dbReference>